<dbReference type="CDD" id="cd00207">
    <property type="entry name" value="fer2"/>
    <property type="match status" value="1"/>
</dbReference>
<keyword evidence="5" id="KW-0408">Iron</keyword>
<dbReference type="InterPro" id="IPR017938">
    <property type="entry name" value="Riboflavin_synthase-like_b-brl"/>
</dbReference>
<keyword evidence="6" id="KW-0411">Iron-sulfur</keyword>
<evidence type="ECO:0000256" key="2">
    <source>
        <dbReference type="ARBA" id="ARBA00022714"/>
    </source>
</evidence>
<name>A0A1T5GWQ4_9SPHN</name>
<keyword evidence="10" id="KW-1185">Reference proteome</keyword>
<dbReference type="RefSeq" id="WP_079651055.1">
    <property type="nucleotide sequence ID" value="NZ_FUYM01000022.1"/>
</dbReference>
<evidence type="ECO:0000256" key="4">
    <source>
        <dbReference type="ARBA" id="ARBA00023002"/>
    </source>
</evidence>
<dbReference type="AlphaFoldDB" id="A0A1T5GWQ4"/>
<dbReference type="Gene3D" id="2.40.30.10">
    <property type="entry name" value="Translation factors"/>
    <property type="match status" value="1"/>
</dbReference>
<dbReference type="PANTHER" id="PTHR47354:SF1">
    <property type="entry name" value="CARNITINE MONOOXYGENASE REDUCTASE SUBUNIT"/>
    <property type="match status" value="1"/>
</dbReference>
<dbReference type="InterPro" id="IPR006058">
    <property type="entry name" value="2Fe2S_fd_BS"/>
</dbReference>
<dbReference type="CDD" id="cd06185">
    <property type="entry name" value="PDR_like"/>
    <property type="match status" value="1"/>
</dbReference>
<dbReference type="GO" id="GO:0051537">
    <property type="term" value="F:2 iron, 2 sulfur cluster binding"/>
    <property type="evidence" value="ECO:0007669"/>
    <property type="project" value="UniProtKB-KW"/>
</dbReference>
<evidence type="ECO:0000256" key="6">
    <source>
        <dbReference type="ARBA" id="ARBA00023014"/>
    </source>
</evidence>
<dbReference type="OrthoDB" id="9786134at2"/>
<dbReference type="SUPFAM" id="SSF63380">
    <property type="entry name" value="Riboflavin synthase domain-like"/>
    <property type="match status" value="1"/>
</dbReference>
<dbReference type="PROSITE" id="PS00197">
    <property type="entry name" value="2FE2S_FER_1"/>
    <property type="match status" value="1"/>
</dbReference>
<dbReference type="STRING" id="439228.SAMN06295920_12224"/>
<dbReference type="InterPro" id="IPR001041">
    <property type="entry name" value="2Fe-2S_ferredoxin-type"/>
</dbReference>
<dbReference type="InterPro" id="IPR017927">
    <property type="entry name" value="FAD-bd_FR_type"/>
</dbReference>
<sequence>MSGDWISVRLADKRLVAEDVAALLLEPADGTALPPFAAGAHVDVELPGGLVRQYSLCNAPGDPGRYELGVLLDRQGRGGSRAVHEQLAVGQAIRIGRPRNLFPLVPAEHSVLLAGGIGITPILAMAEQLAADGAGFELHYFVRSPERAAFVDRLAAPRFGDRCRLHVGDRIPPSFDAPALFDAPRAGHHLYVCGPNAFMDAVLDGARAGGWPDDRLHSERFAAAALPAGDDRPFEIEVEGSGAIVAVAPGQSAAEALAAAGICIPLSCEQGICGTCLTTVVGGVPDHRDSYLSDAERAANDCFTPCCSRAATPRLVIQL</sequence>
<feature type="domain" description="FAD-binding FR-type" evidence="8">
    <location>
        <begin position="3"/>
        <end position="105"/>
    </location>
</feature>
<evidence type="ECO:0000313" key="10">
    <source>
        <dbReference type="Proteomes" id="UP000189818"/>
    </source>
</evidence>
<keyword evidence="9" id="KW-0808">Transferase</keyword>
<dbReference type="SUPFAM" id="SSF52343">
    <property type="entry name" value="Ferredoxin reductase-like, C-terminal NADP-linked domain"/>
    <property type="match status" value="1"/>
</dbReference>
<dbReference type="PROSITE" id="PS51085">
    <property type="entry name" value="2FE2S_FER_2"/>
    <property type="match status" value="1"/>
</dbReference>
<dbReference type="PROSITE" id="PS51384">
    <property type="entry name" value="FAD_FR"/>
    <property type="match status" value="1"/>
</dbReference>
<gene>
    <name evidence="9" type="ORF">SAMN06295920_12224</name>
</gene>
<evidence type="ECO:0000259" key="8">
    <source>
        <dbReference type="PROSITE" id="PS51384"/>
    </source>
</evidence>
<evidence type="ECO:0000259" key="7">
    <source>
        <dbReference type="PROSITE" id="PS51085"/>
    </source>
</evidence>
<dbReference type="PRINTS" id="PR00409">
    <property type="entry name" value="PHDIOXRDTASE"/>
</dbReference>
<dbReference type="InterPro" id="IPR036010">
    <property type="entry name" value="2Fe-2S_ferredoxin-like_sf"/>
</dbReference>
<dbReference type="GO" id="GO:0046872">
    <property type="term" value="F:metal ion binding"/>
    <property type="evidence" value="ECO:0007669"/>
    <property type="project" value="UniProtKB-KW"/>
</dbReference>
<dbReference type="InterPro" id="IPR039261">
    <property type="entry name" value="FNR_nucleotide-bd"/>
</dbReference>
<organism evidence="9 10">
    <name type="scientific">Rhizorhabdus histidinilytica</name>
    <dbReference type="NCBI Taxonomy" id="439228"/>
    <lineage>
        <taxon>Bacteria</taxon>
        <taxon>Pseudomonadati</taxon>
        <taxon>Pseudomonadota</taxon>
        <taxon>Alphaproteobacteria</taxon>
        <taxon>Sphingomonadales</taxon>
        <taxon>Sphingomonadaceae</taxon>
        <taxon>Rhizorhabdus</taxon>
    </lineage>
</organism>
<dbReference type="Proteomes" id="UP000189818">
    <property type="component" value="Unassembled WGS sequence"/>
</dbReference>
<dbReference type="Gene3D" id="3.40.50.80">
    <property type="entry name" value="Nucleotide-binding domain of ferredoxin-NADP reductase (FNR) module"/>
    <property type="match status" value="1"/>
</dbReference>
<dbReference type="GO" id="GO:0016491">
    <property type="term" value="F:oxidoreductase activity"/>
    <property type="evidence" value="ECO:0007669"/>
    <property type="project" value="UniProtKB-KW"/>
</dbReference>
<reference evidence="10" key="1">
    <citation type="submission" date="2017-02" db="EMBL/GenBank/DDBJ databases">
        <authorList>
            <person name="Varghese N."/>
            <person name="Submissions S."/>
        </authorList>
    </citation>
    <scope>NUCLEOTIDE SEQUENCE [LARGE SCALE GENOMIC DNA]</scope>
    <source>
        <strain evidence="10">UM2</strain>
    </source>
</reference>
<dbReference type="GO" id="GO:0032259">
    <property type="term" value="P:methylation"/>
    <property type="evidence" value="ECO:0007669"/>
    <property type="project" value="UniProtKB-KW"/>
</dbReference>
<keyword evidence="2" id="KW-0001">2Fe-2S</keyword>
<feature type="domain" description="2Fe-2S ferredoxin-type" evidence="7">
    <location>
        <begin position="232"/>
        <end position="319"/>
    </location>
</feature>
<keyword evidence="4" id="KW-0560">Oxidoreductase</keyword>
<protein>
    <submittedName>
        <fullName evidence="9">Vanillate O-demethylase ferredoxin subunit</fullName>
    </submittedName>
</protein>
<dbReference type="SUPFAM" id="SSF54292">
    <property type="entry name" value="2Fe-2S ferredoxin-like"/>
    <property type="match status" value="1"/>
</dbReference>
<dbReference type="Gene3D" id="3.10.20.30">
    <property type="match status" value="1"/>
</dbReference>
<dbReference type="PANTHER" id="PTHR47354">
    <property type="entry name" value="NADH OXIDOREDUCTASE HCR"/>
    <property type="match status" value="1"/>
</dbReference>
<evidence type="ECO:0000256" key="1">
    <source>
        <dbReference type="ARBA" id="ARBA00022630"/>
    </source>
</evidence>
<dbReference type="Pfam" id="PF00111">
    <property type="entry name" value="Fer2"/>
    <property type="match status" value="1"/>
</dbReference>
<dbReference type="InterPro" id="IPR012675">
    <property type="entry name" value="Beta-grasp_dom_sf"/>
</dbReference>
<dbReference type="InterPro" id="IPR050415">
    <property type="entry name" value="MRET"/>
</dbReference>
<proteinExistence type="predicted"/>
<dbReference type="EMBL" id="FUYM01000022">
    <property type="protein sequence ID" value="SKC12789.1"/>
    <property type="molecule type" value="Genomic_DNA"/>
</dbReference>
<accession>A0A1T5GWQ4</accession>
<evidence type="ECO:0000313" key="9">
    <source>
        <dbReference type="EMBL" id="SKC12789.1"/>
    </source>
</evidence>
<keyword evidence="9" id="KW-0489">Methyltransferase</keyword>
<dbReference type="GO" id="GO:0008168">
    <property type="term" value="F:methyltransferase activity"/>
    <property type="evidence" value="ECO:0007669"/>
    <property type="project" value="UniProtKB-KW"/>
</dbReference>
<keyword evidence="1" id="KW-0285">Flavoprotein</keyword>
<keyword evidence="3" id="KW-0479">Metal-binding</keyword>
<evidence type="ECO:0000256" key="5">
    <source>
        <dbReference type="ARBA" id="ARBA00023004"/>
    </source>
</evidence>
<evidence type="ECO:0000256" key="3">
    <source>
        <dbReference type="ARBA" id="ARBA00022723"/>
    </source>
</evidence>